<organism evidence="2 3">
    <name type="scientific">Robertmurraya siralis</name>
    <dbReference type="NCBI Taxonomy" id="77777"/>
    <lineage>
        <taxon>Bacteria</taxon>
        <taxon>Bacillati</taxon>
        <taxon>Bacillota</taxon>
        <taxon>Bacilli</taxon>
        <taxon>Bacillales</taxon>
        <taxon>Bacillaceae</taxon>
        <taxon>Robertmurraya</taxon>
    </lineage>
</organism>
<name>A0A919WK56_9BACI</name>
<keyword evidence="1" id="KW-0472">Membrane</keyword>
<feature type="transmembrane region" description="Helical" evidence="1">
    <location>
        <begin position="45"/>
        <end position="65"/>
    </location>
</feature>
<evidence type="ECO:0000313" key="3">
    <source>
        <dbReference type="Proteomes" id="UP000682111"/>
    </source>
</evidence>
<gene>
    <name evidence="2" type="ORF">J27TS8_35310</name>
</gene>
<feature type="transmembrane region" description="Helical" evidence="1">
    <location>
        <begin position="7"/>
        <end position="25"/>
    </location>
</feature>
<protein>
    <submittedName>
        <fullName evidence="2">Uncharacterized protein</fullName>
    </submittedName>
</protein>
<comment type="caution">
    <text evidence="2">The sequence shown here is derived from an EMBL/GenBank/DDBJ whole genome shotgun (WGS) entry which is preliminary data.</text>
</comment>
<evidence type="ECO:0000256" key="1">
    <source>
        <dbReference type="SAM" id="Phobius"/>
    </source>
</evidence>
<keyword evidence="1" id="KW-1133">Transmembrane helix</keyword>
<proteinExistence type="predicted"/>
<keyword evidence="1" id="KW-0812">Transmembrane</keyword>
<dbReference type="EMBL" id="BORC01000007">
    <property type="protein sequence ID" value="GIN63538.1"/>
    <property type="molecule type" value="Genomic_DNA"/>
</dbReference>
<dbReference type="Proteomes" id="UP000682111">
    <property type="component" value="Unassembled WGS sequence"/>
</dbReference>
<evidence type="ECO:0000313" key="2">
    <source>
        <dbReference type="EMBL" id="GIN63538.1"/>
    </source>
</evidence>
<keyword evidence="3" id="KW-1185">Reference proteome</keyword>
<sequence>MTFVYLVMYIGMLVLISLIDMFIWKQSFFQVILRLFTLDEGTNEWLIGGTVFIGFICSIVIDYRLRKNKGQKQV</sequence>
<reference evidence="2" key="1">
    <citation type="submission" date="2021-03" db="EMBL/GenBank/DDBJ databases">
        <title>Antimicrobial resistance genes in bacteria isolated from Japanese honey, and their potential for conferring macrolide and lincosamide resistance in the American foulbrood pathogen Paenibacillus larvae.</title>
        <authorList>
            <person name="Okamoto M."/>
            <person name="Kumagai M."/>
            <person name="Kanamori H."/>
            <person name="Takamatsu D."/>
        </authorList>
    </citation>
    <scope>NUCLEOTIDE SEQUENCE</scope>
    <source>
        <strain evidence="2">J27TS8</strain>
    </source>
</reference>
<dbReference type="AlphaFoldDB" id="A0A919WK56"/>
<accession>A0A919WK56</accession>